<feature type="compositionally biased region" description="Low complexity" evidence="1">
    <location>
        <begin position="151"/>
        <end position="164"/>
    </location>
</feature>
<dbReference type="Proteomes" id="UP000075635">
    <property type="component" value="Unassembled WGS sequence"/>
</dbReference>
<evidence type="ECO:0000313" key="3">
    <source>
        <dbReference type="EMBL" id="KYF80580.1"/>
    </source>
</evidence>
<gene>
    <name evidence="3" type="ORF">BE17_52595</name>
</gene>
<dbReference type="EMBL" id="JEMB01002522">
    <property type="protein sequence ID" value="KYF80580.1"/>
    <property type="molecule type" value="Genomic_DNA"/>
</dbReference>
<sequence length="349" mass="35992">MRTLRPSHVLAGPLAAALSLAAAVAAAGEALPGGVRLSYARDPGAAACPEEEGFRNAVATRLGGVDPFSPDGAWRVEVVITPRARDLKAEIALYDGRGEPRGRQERTAADCRALVDDITLSISIAMRALPTANSPDAPAPADATPEPPHAAPASEAPASPRARAAPPPPPRRTAEPARAAPPAVPPSVRPRFQLGAGPVLAAGFAPGVSVGFSGFVGLRWPDASLLIEARGDLPVTTAPYPGVTVDTSWLGGSVVPCMHEAWFFGCGVVTAGQLRYSLRATGASPDTRFHVGLGLRAGAEAPLSSRLAAQLTADVLVNARRPRFWFDDGEAAFAGTASGVVTLRFVTSF</sequence>
<reference evidence="3 4" key="1">
    <citation type="submission" date="2014-02" db="EMBL/GenBank/DDBJ databases">
        <title>The small core and large imbalanced accessory genome model reveals a collaborative survival strategy of Sorangium cellulosum strains in nature.</title>
        <authorList>
            <person name="Han K."/>
            <person name="Peng R."/>
            <person name="Blom J."/>
            <person name="Li Y.-Z."/>
        </authorList>
    </citation>
    <scope>NUCLEOTIDE SEQUENCE [LARGE SCALE GENOMIC DNA]</scope>
    <source>
        <strain evidence="3 4">So0011-07</strain>
    </source>
</reference>
<comment type="caution">
    <text evidence="3">The sequence shown here is derived from an EMBL/GenBank/DDBJ whole genome shotgun (WGS) entry which is preliminary data.</text>
</comment>
<evidence type="ECO:0000256" key="1">
    <source>
        <dbReference type="SAM" id="MobiDB-lite"/>
    </source>
</evidence>
<accession>A0A150RK87</accession>
<evidence type="ECO:0000313" key="4">
    <source>
        <dbReference type="Proteomes" id="UP000075635"/>
    </source>
</evidence>
<feature type="chain" id="PRO_5007567961" description="Secreted protein" evidence="2">
    <location>
        <begin position="22"/>
        <end position="349"/>
    </location>
</feature>
<evidence type="ECO:0008006" key="5">
    <source>
        <dbReference type="Google" id="ProtNLM"/>
    </source>
</evidence>
<proteinExistence type="predicted"/>
<feature type="region of interest" description="Disordered" evidence="1">
    <location>
        <begin position="131"/>
        <end position="189"/>
    </location>
</feature>
<protein>
    <recommendedName>
        <fullName evidence="5">Secreted protein</fullName>
    </recommendedName>
</protein>
<feature type="compositionally biased region" description="Low complexity" evidence="1">
    <location>
        <begin position="131"/>
        <end position="144"/>
    </location>
</feature>
<feature type="signal peptide" evidence="2">
    <location>
        <begin position="1"/>
        <end position="21"/>
    </location>
</feature>
<organism evidence="3 4">
    <name type="scientific">Sorangium cellulosum</name>
    <name type="common">Polyangium cellulosum</name>
    <dbReference type="NCBI Taxonomy" id="56"/>
    <lineage>
        <taxon>Bacteria</taxon>
        <taxon>Pseudomonadati</taxon>
        <taxon>Myxococcota</taxon>
        <taxon>Polyangia</taxon>
        <taxon>Polyangiales</taxon>
        <taxon>Polyangiaceae</taxon>
        <taxon>Sorangium</taxon>
    </lineage>
</organism>
<keyword evidence="2" id="KW-0732">Signal</keyword>
<evidence type="ECO:0000256" key="2">
    <source>
        <dbReference type="SAM" id="SignalP"/>
    </source>
</evidence>
<name>A0A150RK87_SORCE</name>
<dbReference type="AlphaFoldDB" id="A0A150RK87"/>